<organism evidence="2 3">
    <name type="scientific">Daedalea quercina L-15889</name>
    <dbReference type="NCBI Taxonomy" id="1314783"/>
    <lineage>
        <taxon>Eukaryota</taxon>
        <taxon>Fungi</taxon>
        <taxon>Dikarya</taxon>
        <taxon>Basidiomycota</taxon>
        <taxon>Agaricomycotina</taxon>
        <taxon>Agaricomycetes</taxon>
        <taxon>Polyporales</taxon>
        <taxon>Fomitopsis</taxon>
    </lineage>
</organism>
<evidence type="ECO:0000256" key="1">
    <source>
        <dbReference type="SAM" id="MobiDB-lite"/>
    </source>
</evidence>
<feature type="compositionally biased region" description="Basic residues" evidence="1">
    <location>
        <begin position="63"/>
        <end position="73"/>
    </location>
</feature>
<dbReference type="EMBL" id="KV429052">
    <property type="protein sequence ID" value="KZT70311.1"/>
    <property type="molecule type" value="Genomic_DNA"/>
</dbReference>
<keyword evidence="3" id="KW-1185">Reference proteome</keyword>
<proteinExistence type="predicted"/>
<sequence>MTAFPVLCLRTDCCLVLPLPSLPRHLSSSPLTWLTWICSYSTPSEMARLTSLRVAAVAECKPRHSSMHSRAGQRGRQAGNTTSGEGITGLQRGRHDCRKWDELPRITLRSR</sequence>
<feature type="region of interest" description="Disordered" evidence="1">
    <location>
        <begin position="63"/>
        <end position="93"/>
    </location>
</feature>
<dbReference type="Proteomes" id="UP000076727">
    <property type="component" value="Unassembled WGS sequence"/>
</dbReference>
<dbReference type="AlphaFoldDB" id="A0A165R4V5"/>
<evidence type="ECO:0000313" key="3">
    <source>
        <dbReference type="Proteomes" id="UP000076727"/>
    </source>
</evidence>
<protein>
    <submittedName>
        <fullName evidence="2">Uncharacterized protein</fullName>
    </submittedName>
</protein>
<name>A0A165R4V5_9APHY</name>
<gene>
    <name evidence="2" type="ORF">DAEQUDRAFT_216894</name>
</gene>
<accession>A0A165R4V5</accession>
<evidence type="ECO:0000313" key="2">
    <source>
        <dbReference type="EMBL" id="KZT70311.1"/>
    </source>
</evidence>
<reference evidence="2 3" key="1">
    <citation type="journal article" date="2016" name="Mol. Biol. Evol.">
        <title>Comparative Genomics of Early-Diverging Mushroom-Forming Fungi Provides Insights into the Origins of Lignocellulose Decay Capabilities.</title>
        <authorList>
            <person name="Nagy L.G."/>
            <person name="Riley R."/>
            <person name="Tritt A."/>
            <person name="Adam C."/>
            <person name="Daum C."/>
            <person name="Floudas D."/>
            <person name="Sun H."/>
            <person name="Yadav J.S."/>
            <person name="Pangilinan J."/>
            <person name="Larsson K.H."/>
            <person name="Matsuura K."/>
            <person name="Barry K."/>
            <person name="Labutti K."/>
            <person name="Kuo R."/>
            <person name="Ohm R.A."/>
            <person name="Bhattacharya S.S."/>
            <person name="Shirouzu T."/>
            <person name="Yoshinaga Y."/>
            <person name="Martin F.M."/>
            <person name="Grigoriev I.V."/>
            <person name="Hibbett D.S."/>
        </authorList>
    </citation>
    <scope>NUCLEOTIDE SEQUENCE [LARGE SCALE GENOMIC DNA]</scope>
    <source>
        <strain evidence="2 3">L-15889</strain>
    </source>
</reference>